<protein>
    <recommendedName>
        <fullName evidence="1">Methyltransferase domain-containing protein</fullName>
    </recommendedName>
</protein>
<reference evidence="2 3" key="1">
    <citation type="submission" date="2017-05" db="EMBL/GenBank/DDBJ databases">
        <title>Streptomyces alboflavus Genome sequencing and assembly.</title>
        <authorList>
            <person name="Wang Y."/>
            <person name="Du B."/>
            <person name="Ding Y."/>
            <person name="Liu H."/>
            <person name="Hou Q."/>
            <person name="Liu K."/>
            <person name="Wang C."/>
            <person name="Yao L."/>
        </authorList>
    </citation>
    <scope>NUCLEOTIDE SEQUENCE [LARGE SCALE GENOMIC DNA]</scope>
    <source>
        <strain evidence="2 3">MDJK44</strain>
    </source>
</reference>
<accession>A0A1Z1WAW8</accession>
<dbReference type="OrthoDB" id="4150581at2"/>
<dbReference type="AlphaFoldDB" id="A0A1Z1WAW8"/>
<sequence length="252" mass="27972">MVNSYTELSSHYDQIMTSGYYDYGAYARTLRALLPDRPRLLELGTGTGLVVERILELADADPEGPPAPDITGIDHTESMLAQARTRVGERARFVRQDILHMDLPSAFDAAFSVGGIWYHTPDPGDADEGAFLLCSHLLDDEDNIKALRNVHASLKPGGVLVLAEQAAHRDHERDLPGGLVYAQTIQRADGPAGEDRFDKDYYVRRPDGHVVAHQRSTYRAYAREQGIALLKECGFQAECVSDDGLFRLYARL</sequence>
<proteinExistence type="predicted"/>
<evidence type="ECO:0000259" key="1">
    <source>
        <dbReference type="Pfam" id="PF13649"/>
    </source>
</evidence>
<evidence type="ECO:0000313" key="3">
    <source>
        <dbReference type="Proteomes" id="UP000195880"/>
    </source>
</evidence>
<dbReference type="EMBL" id="CP021748">
    <property type="protein sequence ID" value="ARX83596.1"/>
    <property type="molecule type" value="Genomic_DNA"/>
</dbReference>
<dbReference type="RefSeq" id="WP_087884168.1">
    <property type="nucleotide sequence ID" value="NZ_CP021748.1"/>
</dbReference>
<dbReference type="PANTHER" id="PTHR42912:SF80">
    <property type="entry name" value="METHYLTRANSFERASE DOMAIN-CONTAINING PROTEIN"/>
    <property type="match status" value="1"/>
</dbReference>
<dbReference type="SUPFAM" id="SSF53335">
    <property type="entry name" value="S-adenosyl-L-methionine-dependent methyltransferases"/>
    <property type="match status" value="1"/>
</dbReference>
<evidence type="ECO:0000313" key="2">
    <source>
        <dbReference type="EMBL" id="ARX83596.1"/>
    </source>
</evidence>
<feature type="domain" description="Methyltransferase" evidence="1">
    <location>
        <begin position="41"/>
        <end position="123"/>
    </location>
</feature>
<name>A0A1Z1WAW8_9ACTN</name>
<dbReference type="KEGG" id="salf:SMD44_03019"/>
<dbReference type="eggNOG" id="COG2226">
    <property type="taxonomic scope" value="Bacteria"/>
</dbReference>
<dbReference type="PANTHER" id="PTHR42912">
    <property type="entry name" value="METHYLTRANSFERASE"/>
    <property type="match status" value="1"/>
</dbReference>
<dbReference type="Gene3D" id="3.40.50.150">
    <property type="entry name" value="Vaccinia Virus protein VP39"/>
    <property type="match status" value="1"/>
</dbReference>
<dbReference type="GO" id="GO:0008168">
    <property type="term" value="F:methyltransferase activity"/>
    <property type="evidence" value="ECO:0007669"/>
    <property type="project" value="TreeGrafter"/>
</dbReference>
<dbReference type="CDD" id="cd02440">
    <property type="entry name" value="AdoMet_MTases"/>
    <property type="match status" value="1"/>
</dbReference>
<keyword evidence="3" id="KW-1185">Reference proteome</keyword>
<dbReference type="Pfam" id="PF13649">
    <property type="entry name" value="Methyltransf_25"/>
    <property type="match status" value="1"/>
</dbReference>
<dbReference type="STRING" id="67267.GCA_000716675_02400"/>
<dbReference type="InterPro" id="IPR050508">
    <property type="entry name" value="Methyltransf_Superfamily"/>
</dbReference>
<dbReference type="InterPro" id="IPR029063">
    <property type="entry name" value="SAM-dependent_MTases_sf"/>
</dbReference>
<dbReference type="Proteomes" id="UP000195880">
    <property type="component" value="Chromosome"/>
</dbReference>
<gene>
    <name evidence="2" type="ORF">SMD44_03019</name>
</gene>
<organism evidence="2 3">
    <name type="scientific">Streptomyces alboflavus</name>
    <dbReference type="NCBI Taxonomy" id="67267"/>
    <lineage>
        <taxon>Bacteria</taxon>
        <taxon>Bacillati</taxon>
        <taxon>Actinomycetota</taxon>
        <taxon>Actinomycetes</taxon>
        <taxon>Kitasatosporales</taxon>
        <taxon>Streptomycetaceae</taxon>
        <taxon>Streptomyces</taxon>
    </lineage>
</organism>
<dbReference type="InterPro" id="IPR041698">
    <property type="entry name" value="Methyltransf_25"/>
</dbReference>